<protein>
    <submittedName>
        <fullName evidence="2">Uncharacterized protein</fullName>
    </submittedName>
</protein>
<comment type="caution">
    <text evidence="2">The sequence shown here is derived from an EMBL/GenBank/DDBJ whole genome shotgun (WGS) entry which is preliminary data.</text>
</comment>
<dbReference type="Proteomes" id="UP000034140">
    <property type="component" value="Unassembled WGS sequence"/>
</dbReference>
<dbReference type="NCBIfam" id="TIGR00251">
    <property type="entry name" value="DUF167 family protein"/>
    <property type="match status" value="1"/>
</dbReference>
<evidence type="ECO:0000256" key="1">
    <source>
        <dbReference type="ARBA" id="ARBA00010364"/>
    </source>
</evidence>
<reference evidence="2 3" key="1">
    <citation type="journal article" date="2015" name="Nature">
        <title>rRNA introns, odd ribosomes, and small enigmatic genomes across a large radiation of phyla.</title>
        <authorList>
            <person name="Brown C.T."/>
            <person name="Hug L.A."/>
            <person name="Thomas B.C."/>
            <person name="Sharon I."/>
            <person name="Castelle C.J."/>
            <person name="Singh A."/>
            <person name="Wilkins M.J."/>
            <person name="Williams K.H."/>
            <person name="Banfield J.F."/>
        </authorList>
    </citation>
    <scope>NUCLEOTIDE SEQUENCE [LARGE SCALE GENOMIC DNA]</scope>
</reference>
<dbReference type="SMART" id="SM01152">
    <property type="entry name" value="DUF167"/>
    <property type="match status" value="1"/>
</dbReference>
<name>A0A0G0FYW0_9BACT</name>
<accession>A0A0G0FYW0</accession>
<dbReference type="InterPro" id="IPR036591">
    <property type="entry name" value="YggU-like_sf"/>
</dbReference>
<evidence type="ECO:0000313" key="3">
    <source>
        <dbReference type="Proteomes" id="UP000034140"/>
    </source>
</evidence>
<dbReference type="SUPFAM" id="SSF69786">
    <property type="entry name" value="YggU-like"/>
    <property type="match status" value="1"/>
</dbReference>
<dbReference type="InterPro" id="IPR003746">
    <property type="entry name" value="DUF167"/>
</dbReference>
<dbReference type="AlphaFoldDB" id="A0A0G0FYW0"/>
<dbReference type="Pfam" id="PF02594">
    <property type="entry name" value="DUF167"/>
    <property type="match status" value="1"/>
</dbReference>
<evidence type="ECO:0000313" key="2">
    <source>
        <dbReference type="EMBL" id="KKP92550.1"/>
    </source>
</evidence>
<comment type="similarity">
    <text evidence="1">Belongs to the UPF0235 family.</text>
</comment>
<gene>
    <name evidence="2" type="ORF">UR96_C0010G0018</name>
</gene>
<proteinExistence type="inferred from homology"/>
<dbReference type="EMBL" id="LBRE01000010">
    <property type="protein sequence ID" value="KKP92550.1"/>
    <property type="molecule type" value="Genomic_DNA"/>
</dbReference>
<dbReference type="Gene3D" id="3.30.1200.10">
    <property type="entry name" value="YggU-like"/>
    <property type="match status" value="1"/>
</dbReference>
<organism evidence="2 3">
    <name type="scientific">candidate division WS6 bacterium GW2011_GWC1_36_11</name>
    <dbReference type="NCBI Taxonomy" id="1619090"/>
    <lineage>
        <taxon>Bacteria</taxon>
        <taxon>Candidatus Dojkabacteria</taxon>
    </lineage>
</organism>
<sequence>MIYTHGMNISVLVKANAKRDEVKLENEVYHVFTKSPSKDGKANISVIYLLSQFLNIPQGSIKIKLGFKSRKKVVEISE</sequence>